<dbReference type="OrthoDB" id="5046242at2759"/>
<reference evidence="2" key="1">
    <citation type="submission" date="2020-01" db="EMBL/GenBank/DDBJ databases">
        <authorList>
            <person name="Mishra B."/>
        </authorList>
    </citation>
    <scope>NUCLEOTIDE SEQUENCE [LARGE SCALE GENOMIC DNA]</scope>
</reference>
<dbReference type="Pfam" id="PF01593">
    <property type="entry name" value="Amino_oxidase"/>
    <property type="match status" value="1"/>
</dbReference>
<dbReference type="EMBL" id="CACVBM020001063">
    <property type="protein sequence ID" value="CAA7028032.1"/>
    <property type="molecule type" value="Genomic_DNA"/>
</dbReference>
<feature type="domain" description="Amine oxidase" evidence="1">
    <location>
        <begin position="4"/>
        <end position="66"/>
    </location>
</feature>
<keyword evidence="3" id="KW-1185">Reference proteome</keyword>
<evidence type="ECO:0000313" key="3">
    <source>
        <dbReference type="Proteomes" id="UP000467841"/>
    </source>
</evidence>
<name>A0A6D2IQZ1_9BRAS</name>
<organism evidence="2 3">
    <name type="scientific">Microthlaspi erraticum</name>
    <dbReference type="NCBI Taxonomy" id="1685480"/>
    <lineage>
        <taxon>Eukaryota</taxon>
        <taxon>Viridiplantae</taxon>
        <taxon>Streptophyta</taxon>
        <taxon>Embryophyta</taxon>
        <taxon>Tracheophyta</taxon>
        <taxon>Spermatophyta</taxon>
        <taxon>Magnoliopsida</taxon>
        <taxon>eudicotyledons</taxon>
        <taxon>Gunneridae</taxon>
        <taxon>Pentapetalae</taxon>
        <taxon>rosids</taxon>
        <taxon>malvids</taxon>
        <taxon>Brassicales</taxon>
        <taxon>Brassicaceae</taxon>
        <taxon>Coluteocarpeae</taxon>
        <taxon>Microthlaspi</taxon>
    </lineage>
</organism>
<evidence type="ECO:0000259" key="1">
    <source>
        <dbReference type="Pfam" id="PF01593"/>
    </source>
</evidence>
<accession>A0A6D2IQZ1</accession>
<comment type="caution">
    <text evidence="2">The sequence shown here is derived from an EMBL/GenBank/DDBJ whole genome shotgun (WGS) entry which is preliminary data.</text>
</comment>
<gene>
    <name evidence="2" type="ORF">MERR_LOCUS15267</name>
</gene>
<dbReference type="GO" id="GO:0016491">
    <property type="term" value="F:oxidoreductase activity"/>
    <property type="evidence" value="ECO:0007669"/>
    <property type="project" value="InterPro"/>
</dbReference>
<protein>
    <recommendedName>
        <fullName evidence="1">Amine oxidase domain-containing protein</fullName>
    </recommendedName>
</protein>
<sequence>MLELVFAPAEKWISRSDSDIIDATIKELERLFPNEIADDQSKTKVFKYHVVKNPSYWPRQDRERCRRQVYQHEKMKLLRSFPFACKLTCYLATFVYKPHFKTKLKGDWQTINNFL</sequence>
<evidence type="ECO:0000313" key="2">
    <source>
        <dbReference type="EMBL" id="CAA7028032.1"/>
    </source>
</evidence>
<dbReference type="Proteomes" id="UP000467841">
    <property type="component" value="Unassembled WGS sequence"/>
</dbReference>
<dbReference type="InterPro" id="IPR002937">
    <property type="entry name" value="Amino_oxidase"/>
</dbReference>
<proteinExistence type="predicted"/>
<dbReference type="AlphaFoldDB" id="A0A6D2IQZ1"/>